<dbReference type="PROSITE" id="PS51864">
    <property type="entry name" value="ASTACIN"/>
    <property type="match status" value="1"/>
</dbReference>
<dbReference type="EMBL" id="QCYY01003081">
    <property type="protein sequence ID" value="ROT65508.1"/>
    <property type="molecule type" value="Genomic_DNA"/>
</dbReference>
<dbReference type="InterPro" id="IPR024079">
    <property type="entry name" value="MetalloPept_cat_dom_sf"/>
</dbReference>
<keyword evidence="6 9" id="KW-0482">Metalloprotease</keyword>
<evidence type="ECO:0000256" key="10">
    <source>
        <dbReference type="SAM" id="MobiDB-lite"/>
    </source>
</evidence>
<organism evidence="13 14">
    <name type="scientific">Penaeus vannamei</name>
    <name type="common">Whiteleg shrimp</name>
    <name type="synonym">Litopenaeus vannamei</name>
    <dbReference type="NCBI Taxonomy" id="6689"/>
    <lineage>
        <taxon>Eukaryota</taxon>
        <taxon>Metazoa</taxon>
        <taxon>Ecdysozoa</taxon>
        <taxon>Arthropoda</taxon>
        <taxon>Crustacea</taxon>
        <taxon>Multicrustacea</taxon>
        <taxon>Malacostraca</taxon>
        <taxon>Eumalacostraca</taxon>
        <taxon>Eucarida</taxon>
        <taxon>Decapoda</taxon>
        <taxon>Dendrobranchiata</taxon>
        <taxon>Penaeoidea</taxon>
        <taxon>Penaeidae</taxon>
        <taxon>Penaeus</taxon>
    </lineage>
</organism>
<comment type="caution">
    <text evidence="8">Lacks conserved residue(s) required for the propagation of feature annotation.</text>
</comment>
<evidence type="ECO:0000259" key="11">
    <source>
        <dbReference type="PROSITE" id="PS01180"/>
    </source>
</evidence>
<keyword evidence="2 9" id="KW-0645">Protease</keyword>
<keyword evidence="1" id="KW-0245">EGF-like domain</keyword>
<evidence type="ECO:0000313" key="13">
    <source>
        <dbReference type="EMBL" id="ROT65508.1"/>
    </source>
</evidence>
<dbReference type="EC" id="3.4.24.-" evidence="9"/>
<evidence type="ECO:0000256" key="2">
    <source>
        <dbReference type="ARBA" id="ARBA00022670"/>
    </source>
</evidence>
<keyword evidence="4 9" id="KW-0378">Hydrolase</keyword>
<dbReference type="InterPro" id="IPR035914">
    <property type="entry name" value="Sperma_CUB_dom_sf"/>
</dbReference>
<keyword evidence="3 9" id="KW-0479">Metal-binding</keyword>
<dbReference type="GO" id="GO:0006508">
    <property type="term" value="P:proteolysis"/>
    <property type="evidence" value="ECO:0007669"/>
    <property type="project" value="UniProtKB-KW"/>
</dbReference>
<dbReference type="SMART" id="SM00235">
    <property type="entry name" value="ZnMc"/>
    <property type="match status" value="1"/>
</dbReference>
<feature type="disulfide bond" evidence="8">
    <location>
        <begin position="564"/>
        <end position="591"/>
    </location>
</feature>
<dbReference type="InterPro" id="IPR006026">
    <property type="entry name" value="Peptidase_Metallo"/>
</dbReference>
<feature type="region of interest" description="Disordered" evidence="10">
    <location>
        <begin position="67"/>
        <end position="90"/>
    </location>
</feature>
<dbReference type="Pfam" id="PF01400">
    <property type="entry name" value="Astacin"/>
    <property type="match status" value="1"/>
</dbReference>
<keyword evidence="5 9" id="KW-0862">Zinc</keyword>
<feature type="domain" description="Peptidase M12A" evidence="12">
    <location>
        <begin position="146"/>
        <end position="346"/>
    </location>
</feature>
<evidence type="ECO:0000256" key="5">
    <source>
        <dbReference type="ARBA" id="ARBA00022833"/>
    </source>
</evidence>
<gene>
    <name evidence="13" type="ORF">C7M84_016539</name>
</gene>
<protein>
    <recommendedName>
        <fullName evidence="9">Metalloendopeptidase</fullName>
        <ecNumber evidence="9">3.4.24.-</ecNumber>
    </recommendedName>
</protein>
<dbReference type="Pfam" id="PF00431">
    <property type="entry name" value="CUB"/>
    <property type="match status" value="3"/>
</dbReference>
<dbReference type="Gene3D" id="2.60.120.290">
    <property type="entry name" value="Spermadhesin, CUB domain"/>
    <property type="match status" value="3"/>
</dbReference>
<dbReference type="SMART" id="SM00042">
    <property type="entry name" value="CUB"/>
    <property type="match status" value="3"/>
</dbReference>
<reference evidence="13 14" key="1">
    <citation type="submission" date="2018-04" db="EMBL/GenBank/DDBJ databases">
        <authorList>
            <person name="Zhang X."/>
            <person name="Yuan J."/>
            <person name="Li F."/>
            <person name="Xiang J."/>
        </authorList>
    </citation>
    <scope>NUCLEOTIDE SEQUENCE [LARGE SCALE GENOMIC DNA]</scope>
    <source>
        <tissue evidence="13">Muscle</tissue>
    </source>
</reference>
<dbReference type="CDD" id="cd04280">
    <property type="entry name" value="ZnMc_astacin_like"/>
    <property type="match status" value="1"/>
</dbReference>
<keyword evidence="14" id="KW-1185">Reference proteome</keyword>
<dbReference type="InterPro" id="IPR034035">
    <property type="entry name" value="Astacin-like_dom"/>
</dbReference>
<dbReference type="InterPro" id="IPR000859">
    <property type="entry name" value="CUB_dom"/>
</dbReference>
<dbReference type="PANTHER" id="PTHR10127">
    <property type="entry name" value="DISCOIDIN, CUB, EGF, LAMININ , AND ZINC METALLOPROTEASE DOMAIN CONTAINING"/>
    <property type="match status" value="1"/>
</dbReference>
<dbReference type="OrthoDB" id="291007at2759"/>
<evidence type="ECO:0000256" key="7">
    <source>
        <dbReference type="ARBA" id="ARBA00023157"/>
    </source>
</evidence>
<evidence type="ECO:0000259" key="12">
    <source>
        <dbReference type="PROSITE" id="PS51864"/>
    </source>
</evidence>
<evidence type="ECO:0000256" key="4">
    <source>
        <dbReference type="ARBA" id="ARBA00022801"/>
    </source>
</evidence>
<evidence type="ECO:0000256" key="6">
    <source>
        <dbReference type="ARBA" id="ARBA00023049"/>
    </source>
</evidence>
<keyword evidence="7 8" id="KW-1015">Disulfide bond</keyword>
<dbReference type="CDD" id="cd00041">
    <property type="entry name" value="CUB"/>
    <property type="match status" value="2"/>
</dbReference>
<dbReference type="InterPro" id="IPR001506">
    <property type="entry name" value="Peptidase_M12A"/>
</dbReference>
<dbReference type="GO" id="GO:0008270">
    <property type="term" value="F:zinc ion binding"/>
    <property type="evidence" value="ECO:0007669"/>
    <property type="project" value="InterPro"/>
</dbReference>
<dbReference type="Gene3D" id="3.40.390.10">
    <property type="entry name" value="Collagenase (Catalytic Domain)"/>
    <property type="match status" value="1"/>
</dbReference>
<evidence type="ECO:0000313" key="14">
    <source>
        <dbReference type="Proteomes" id="UP000283509"/>
    </source>
</evidence>
<comment type="cofactor">
    <cofactor evidence="9">
        <name>Zn(2+)</name>
        <dbReference type="ChEBI" id="CHEBI:29105"/>
    </cofactor>
    <text evidence="9">Binds 1 zinc ion per subunit.</text>
</comment>
<dbReference type="PRINTS" id="PR00480">
    <property type="entry name" value="ASTACIN"/>
</dbReference>
<dbReference type="Proteomes" id="UP000283509">
    <property type="component" value="Unassembled WGS sequence"/>
</dbReference>
<dbReference type="SUPFAM" id="SSF55486">
    <property type="entry name" value="Metalloproteases ('zincins'), catalytic domain"/>
    <property type="match status" value="1"/>
</dbReference>
<dbReference type="GO" id="GO:0004222">
    <property type="term" value="F:metalloendopeptidase activity"/>
    <property type="evidence" value="ECO:0007669"/>
    <property type="project" value="UniProtKB-UniRule"/>
</dbReference>
<reference evidence="13 14" key="2">
    <citation type="submission" date="2019-01" db="EMBL/GenBank/DDBJ databases">
        <title>The decoding of complex shrimp genome reveals the adaptation for benthos swimmer, frequently molting mechanism and breeding impact on genome.</title>
        <authorList>
            <person name="Sun Y."/>
            <person name="Gao Y."/>
            <person name="Yu Y."/>
        </authorList>
    </citation>
    <scope>NUCLEOTIDE SEQUENCE [LARGE SCALE GENOMIC DNA]</scope>
    <source>
        <tissue evidence="13">Muscle</tissue>
    </source>
</reference>
<dbReference type="SUPFAM" id="SSF49854">
    <property type="entry name" value="Spermadhesin, CUB domain"/>
    <property type="match status" value="3"/>
</dbReference>
<feature type="domain" description="CUB" evidence="11">
    <location>
        <begin position="564"/>
        <end position="673"/>
    </location>
</feature>
<accession>A0A423SMN5</accession>
<evidence type="ECO:0000256" key="3">
    <source>
        <dbReference type="ARBA" id="ARBA00022723"/>
    </source>
</evidence>
<dbReference type="PROSITE" id="PS01180">
    <property type="entry name" value="CUB"/>
    <property type="match status" value="3"/>
</dbReference>
<evidence type="ECO:0000256" key="8">
    <source>
        <dbReference type="PROSITE-ProRule" id="PRU00059"/>
    </source>
</evidence>
<comment type="caution">
    <text evidence="13">The sequence shown here is derived from an EMBL/GenBank/DDBJ whole genome shotgun (WGS) entry which is preliminary data.</text>
</comment>
<feature type="domain" description="CUB" evidence="11">
    <location>
        <begin position="379"/>
        <end position="513"/>
    </location>
</feature>
<dbReference type="PANTHER" id="PTHR10127:SF850">
    <property type="entry name" value="METALLOENDOPEPTIDASE"/>
    <property type="match status" value="1"/>
</dbReference>
<sequence length="791" mass="89914">MLYTALEDVLEQTRSYSNEKVPQFLSYLKPMEAGHAFDFSEEGDDRNYNTGKPLVIEQYFNPYSYREEKRRPHKPLELPEMPRIEDQEGQEDEHMTKEMMNHLGFEVTNLLEVNEGKLYQMDMLIPKEQMEHVMRDLETNGTEGKKAIKDTQYHWTDGPEGYPLVPYTFADTKVNRDTCLKAMDEWTTHTCVKFETKQGSAAEPHLKFFQGNGCFSYIGRIWFFNGQYISIGKNCGLVGGLLVAVGHALGLFHEQSRPDRDEEVRVNTNNILQSSRFNFDEAKLNSINNYGVKYDLTSIMHYRAKTFYNGGLTLSTVNPLLQELVGSMDKLSHRDKLLVNRMYNCIDKWVKACGKSADPCKNDGYLGVNCTCICPPGTCGDYCQYQIEGYYDAYLSGCSENITVASTIQSEDFPNPIPPGVKCTKWIIAPECHQVELTFTNFAMYPRIQCQNNQLCCYWDGLEIRTNDPYVGTWYCANEIHQGRKFIHSGSIILYYHTTSRYSRGWEAQVRFLPIAGCRTQGKAGTEKPVLPEELTRTVLSGMTIFSLNTAVNKLLPPKGDSKCGLLEDLGNVYWNSPLFGFEKYPQNSSCFFTLVPNSPVAVKVKFDYFKLQPRARGVCVDSVDLVEPFSQETRLCGSQTSKILLPSSAFTARFASDKYYNYQGFNITFEPQSNSACHKIINTAAGEAGMITTPNFPSFHGRECVCEWWIIAPANKKIKISVEGKKIGRCSENYLVVDLQGSRSYYRPISTRVCGEKNLPISLLSSGNELNVVYKSMRNSKGFHIRYEVV</sequence>
<dbReference type="AlphaFoldDB" id="A0A423SMN5"/>
<evidence type="ECO:0000256" key="1">
    <source>
        <dbReference type="ARBA" id="ARBA00022536"/>
    </source>
</evidence>
<name>A0A423SMN5_PENVA</name>
<evidence type="ECO:0000256" key="9">
    <source>
        <dbReference type="RuleBase" id="RU361183"/>
    </source>
</evidence>
<proteinExistence type="predicted"/>
<feature type="domain" description="CUB" evidence="11">
    <location>
        <begin position="678"/>
        <end position="791"/>
    </location>
</feature>